<keyword evidence="6" id="KW-1185">Reference proteome</keyword>
<accession>A0A8H4PWJ1</accession>
<evidence type="ECO:0000313" key="5">
    <source>
        <dbReference type="EMBL" id="KAF4511814.1"/>
    </source>
</evidence>
<comment type="similarity">
    <text evidence="1">Belongs to the peptidase S12 family.</text>
</comment>
<reference evidence="5 6" key="1">
    <citation type="journal article" date="2020" name="Genome Biol. Evol.">
        <title>A new high-quality draft genome assembly of the Chinese cordyceps Ophiocordyceps sinensis.</title>
        <authorList>
            <person name="Shu R."/>
            <person name="Zhang J."/>
            <person name="Meng Q."/>
            <person name="Zhang H."/>
            <person name="Zhou G."/>
            <person name="Li M."/>
            <person name="Wu P."/>
            <person name="Zhao Y."/>
            <person name="Chen C."/>
            <person name="Qin Q."/>
        </authorList>
    </citation>
    <scope>NUCLEOTIDE SEQUENCE [LARGE SCALE GENOMIC DNA]</scope>
    <source>
        <strain evidence="5 6">IOZ07</strain>
    </source>
</reference>
<dbReference type="PANTHER" id="PTHR46825">
    <property type="entry name" value="D-ALANYL-D-ALANINE-CARBOXYPEPTIDASE/ENDOPEPTIDASE AMPH"/>
    <property type="match status" value="1"/>
</dbReference>
<dbReference type="InterPro" id="IPR021860">
    <property type="entry name" value="Peptidase_S12_Pab87-rel_C"/>
</dbReference>
<name>A0A8H4PWJ1_9HYPO</name>
<dbReference type="Pfam" id="PF00144">
    <property type="entry name" value="Beta-lactamase"/>
    <property type="match status" value="1"/>
</dbReference>
<dbReference type="Proteomes" id="UP000557566">
    <property type="component" value="Unassembled WGS sequence"/>
</dbReference>
<evidence type="ECO:0000256" key="1">
    <source>
        <dbReference type="ARBA" id="ARBA00038215"/>
    </source>
</evidence>
<keyword evidence="2" id="KW-0732">Signal</keyword>
<protein>
    <recommendedName>
        <fullName evidence="7">Beta-lactamase/transpeptidase-like protein</fullName>
    </recommendedName>
</protein>
<feature type="domain" description="Beta-lactamase-related" evidence="3">
    <location>
        <begin position="35"/>
        <end position="373"/>
    </location>
</feature>
<dbReference type="OrthoDB" id="5946976at2759"/>
<feature type="domain" description="Peptidase S12 Pab87-related C-terminal" evidence="4">
    <location>
        <begin position="416"/>
        <end position="520"/>
    </location>
</feature>
<dbReference type="PANTHER" id="PTHR46825:SF9">
    <property type="entry name" value="BETA-LACTAMASE-RELATED DOMAIN-CONTAINING PROTEIN"/>
    <property type="match status" value="1"/>
</dbReference>
<gene>
    <name evidence="5" type="ORF">G6O67_001022</name>
</gene>
<feature type="signal peptide" evidence="2">
    <location>
        <begin position="1"/>
        <end position="16"/>
    </location>
</feature>
<comment type="caution">
    <text evidence="5">The sequence shown here is derived from an EMBL/GenBank/DDBJ whole genome shotgun (WGS) entry which is preliminary data.</text>
</comment>
<evidence type="ECO:0000259" key="3">
    <source>
        <dbReference type="Pfam" id="PF00144"/>
    </source>
</evidence>
<dbReference type="Pfam" id="PF11954">
    <property type="entry name" value="DUF3471"/>
    <property type="match status" value="1"/>
</dbReference>
<organism evidence="5 6">
    <name type="scientific">Ophiocordyceps sinensis</name>
    <dbReference type="NCBI Taxonomy" id="72228"/>
    <lineage>
        <taxon>Eukaryota</taxon>
        <taxon>Fungi</taxon>
        <taxon>Dikarya</taxon>
        <taxon>Ascomycota</taxon>
        <taxon>Pezizomycotina</taxon>
        <taxon>Sordariomycetes</taxon>
        <taxon>Hypocreomycetidae</taxon>
        <taxon>Hypocreales</taxon>
        <taxon>Ophiocordycipitaceae</taxon>
        <taxon>Ophiocordyceps</taxon>
    </lineage>
</organism>
<evidence type="ECO:0000259" key="4">
    <source>
        <dbReference type="Pfam" id="PF11954"/>
    </source>
</evidence>
<dbReference type="InterPro" id="IPR050491">
    <property type="entry name" value="AmpC-like"/>
</dbReference>
<dbReference type="SUPFAM" id="SSF56601">
    <property type="entry name" value="beta-lactamase/transpeptidase-like"/>
    <property type="match status" value="1"/>
</dbReference>
<evidence type="ECO:0000313" key="6">
    <source>
        <dbReference type="Proteomes" id="UP000557566"/>
    </source>
</evidence>
<dbReference type="AlphaFoldDB" id="A0A8H4PWJ1"/>
<evidence type="ECO:0008006" key="7">
    <source>
        <dbReference type="Google" id="ProtNLM"/>
    </source>
</evidence>
<dbReference type="EMBL" id="JAAVMX010000002">
    <property type="protein sequence ID" value="KAF4511814.1"/>
    <property type="molecule type" value="Genomic_DNA"/>
</dbReference>
<dbReference type="Gene3D" id="3.40.710.10">
    <property type="entry name" value="DD-peptidase/beta-lactamase superfamily"/>
    <property type="match status" value="1"/>
</dbReference>
<evidence type="ECO:0000256" key="2">
    <source>
        <dbReference type="SAM" id="SignalP"/>
    </source>
</evidence>
<dbReference type="InterPro" id="IPR012338">
    <property type="entry name" value="Beta-lactam/transpept-like"/>
</dbReference>
<dbReference type="InterPro" id="IPR001466">
    <property type="entry name" value="Beta-lactam-related"/>
</dbReference>
<proteinExistence type="inferred from homology"/>
<sequence length="531" mass="60357">MRYTTSFLCAAWATLGLQVEQKPMTANPFTDEFAEFARETLRQWHVAGLSISVVDGGHVFAEGYGFATLPDVPATPDTLWYVGSTTKAHVAAALAHIIDSRNYSSLSRGWRTPISSLIRDDFVLQDPWSTAHVTLEDAASHGTGLTAHDASVRYHANRSQHIVRDTVRNLRNLPLHLEPRLEFHYSNVMYTALGHVIETLTGKWLGHVIKDTIWSPLGMTASYFDLEEAKDAPEHLSTGYYWHRQQQEFKAMPLMPTDVMNASGAMISTVVDFAKWIKCLLRASEPLSKAVHKEIRKPRIVQNPEPAMGTDVALYSLAWWRTTIHGQVAYWHSGSVGTHGALVHWFPDLDYGVVIFTNFPNPARQVLMWRLIEDKLRIPKDRRYDMAAKMRESEERERRDIANATSILFPDRPDTALSPSLNLSDFEGRYHNKGYGAFELRQEPHPSEPGETILVADRDDFEFRYQMRLYHVSGDFWTLYAESQDRPPGPYEFNKAQFTVGPDGNVAALEVTRFDREEMVLEGVIVYEKTA</sequence>
<feature type="chain" id="PRO_5034067952" description="Beta-lactamase/transpeptidase-like protein" evidence="2">
    <location>
        <begin position="17"/>
        <end position="531"/>
    </location>
</feature>